<dbReference type="NCBIfam" id="TIGR02122">
    <property type="entry name" value="TRAP_TAXI"/>
    <property type="match status" value="1"/>
</dbReference>
<protein>
    <submittedName>
        <fullName evidence="2">TAXI family TRAP transporter solute-binding subunit</fullName>
    </submittedName>
</protein>
<dbReference type="SUPFAM" id="SSF53850">
    <property type="entry name" value="Periplasmic binding protein-like II"/>
    <property type="match status" value="1"/>
</dbReference>
<name>A0AAU7VX02_9MICO</name>
<keyword evidence="1" id="KW-0732">Signal</keyword>
<reference evidence="2" key="1">
    <citation type="submission" date="2024-06" db="EMBL/GenBank/DDBJ databases">
        <title>Draft genome sequence of Microbacterium sp. strain A8/3-1, isolated from Oxytropis tragacanthoides Fisch. ex DC. Root nodules in the Altai region of Russia.</title>
        <authorList>
            <person name="Sazanova A."/>
            <person name="Guro P."/>
            <person name="Kuznetsova I."/>
            <person name="Belimov A."/>
            <person name="Safronova V."/>
        </authorList>
    </citation>
    <scope>NUCLEOTIDE SEQUENCE</scope>
    <source>
        <strain evidence="2">A8/3-1</strain>
    </source>
</reference>
<proteinExistence type="predicted"/>
<dbReference type="AlphaFoldDB" id="A0AAU7VX02"/>
<dbReference type="PANTHER" id="PTHR42941:SF1">
    <property type="entry name" value="SLL1037 PROTEIN"/>
    <property type="match status" value="1"/>
</dbReference>
<dbReference type="Gene3D" id="3.40.190.10">
    <property type="entry name" value="Periplasmic binding protein-like II"/>
    <property type="match status" value="2"/>
</dbReference>
<dbReference type="PROSITE" id="PS51257">
    <property type="entry name" value="PROKAR_LIPOPROTEIN"/>
    <property type="match status" value="1"/>
</dbReference>
<organism evidence="2">
    <name type="scientific">Microbacterium sp. A8/3-1</name>
    <dbReference type="NCBI Taxonomy" id="3160749"/>
    <lineage>
        <taxon>Bacteria</taxon>
        <taxon>Bacillati</taxon>
        <taxon>Actinomycetota</taxon>
        <taxon>Actinomycetes</taxon>
        <taxon>Micrococcales</taxon>
        <taxon>Microbacteriaceae</taxon>
        <taxon>Microbacterium</taxon>
    </lineage>
</organism>
<evidence type="ECO:0000313" key="2">
    <source>
        <dbReference type="EMBL" id="XBX78739.1"/>
    </source>
</evidence>
<evidence type="ECO:0000256" key="1">
    <source>
        <dbReference type="SAM" id="SignalP"/>
    </source>
</evidence>
<dbReference type="RefSeq" id="WP_350351957.1">
    <property type="nucleotide sequence ID" value="NZ_CP158357.1"/>
</dbReference>
<feature type="signal peptide" evidence="1">
    <location>
        <begin position="1"/>
        <end position="22"/>
    </location>
</feature>
<sequence>MTAVRRRIVAAFAALVLLGAMAGCTSRASEWTGEEYTIAGGGSTGVYFDYGGHLADELSRSLDIRMAVDETAGSVDNLLRVSAGDALIGFAQGDAAADAVAGAGAFPEPLAIEAVARLYDEYLHVVVRGDSEIEGIADLAGKDVSLGAENSGVNVIASRVLDAAGVDAASVRNAQLDLSGSIEAMERGEIDGFFWVGGLPTPGIAELAERMPVRLLPIEQEWVVEVNEQYSHAYRPADVPEGMYGLRESAPTMAVPNYLVTSASTPDGVVRDVLSGLFDARPRIAEEVPAAALLDRRQAIFTGPVALHPGAIEYYRDLRD</sequence>
<dbReference type="Pfam" id="PF16868">
    <property type="entry name" value="NMT1_3"/>
    <property type="match status" value="1"/>
</dbReference>
<dbReference type="PANTHER" id="PTHR42941">
    <property type="entry name" value="SLL1037 PROTEIN"/>
    <property type="match status" value="1"/>
</dbReference>
<accession>A0AAU7VX02</accession>
<dbReference type="InterPro" id="IPR011852">
    <property type="entry name" value="TRAP_TAXI"/>
</dbReference>
<gene>
    <name evidence="2" type="ORF">ABS642_01215</name>
</gene>
<feature type="chain" id="PRO_5043392105" evidence="1">
    <location>
        <begin position="23"/>
        <end position="320"/>
    </location>
</feature>
<dbReference type="EMBL" id="CP158357">
    <property type="protein sequence ID" value="XBX78739.1"/>
    <property type="molecule type" value="Genomic_DNA"/>
</dbReference>